<evidence type="ECO:0000256" key="1">
    <source>
        <dbReference type="SAM" id="Phobius"/>
    </source>
</evidence>
<organism evidence="3 4">
    <name type="scientific">Methanolobus vulcani</name>
    <dbReference type="NCBI Taxonomy" id="38026"/>
    <lineage>
        <taxon>Archaea</taxon>
        <taxon>Methanobacteriati</taxon>
        <taxon>Methanobacteriota</taxon>
        <taxon>Stenosarchaea group</taxon>
        <taxon>Methanomicrobia</taxon>
        <taxon>Methanosarcinales</taxon>
        <taxon>Methanosarcinaceae</taxon>
        <taxon>Methanolobus</taxon>
    </lineage>
</organism>
<gene>
    <name evidence="3" type="ORF">SAMN04488589_1296</name>
</gene>
<dbReference type="Proteomes" id="UP000199259">
    <property type="component" value="Unassembled WGS sequence"/>
</dbReference>
<keyword evidence="4" id="KW-1185">Reference proteome</keyword>
<proteinExistence type="predicted"/>
<feature type="transmembrane region" description="Helical" evidence="1">
    <location>
        <begin position="63"/>
        <end position="85"/>
    </location>
</feature>
<sequence>MACFIKINEEKLKPGAEKIQILSTLVEEHALAGLFIVSFLASTVLPIGSEAYVVLLISKGFSILPVIMVASVGNYMGACTTYYVGIKGRQDIIEKYFSISDEQLKKTDRLFARYGSFLLLFTWVPIIGDAITAAGGIMKLDFKIFSFYVFIGKTARYAVLAYLTAGTLMFFQ</sequence>
<feature type="domain" description="VTT" evidence="2">
    <location>
        <begin position="54"/>
        <end position="164"/>
    </location>
</feature>
<evidence type="ECO:0000313" key="3">
    <source>
        <dbReference type="EMBL" id="SDF73971.1"/>
    </source>
</evidence>
<protein>
    <submittedName>
        <fullName evidence="3">Membrane protein YqaA, SNARE-associated domain</fullName>
    </submittedName>
</protein>
<feature type="transmembrane region" description="Helical" evidence="1">
    <location>
        <begin position="30"/>
        <end position="57"/>
    </location>
</feature>
<evidence type="ECO:0000313" key="4">
    <source>
        <dbReference type="Proteomes" id="UP000199259"/>
    </source>
</evidence>
<dbReference type="PANTHER" id="PTHR42709:SF4">
    <property type="entry name" value="INNER MEMBRANE PROTEIN YQAA"/>
    <property type="match status" value="1"/>
</dbReference>
<keyword evidence="1" id="KW-0472">Membrane</keyword>
<keyword evidence="1" id="KW-0812">Transmembrane</keyword>
<dbReference type="Pfam" id="PF09335">
    <property type="entry name" value="VTT_dom"/>
    <property type="match status" value="1"/>
</dbReference>
<feature type="transmembrane region" description="Helical" evidence="1">
    <location>
        <begin position="144"/>
        <end position="171"/>
    </location>
</feature>
<comment type="caution">
    <text evidence="3">The sequence shown here is derived from an EMBL/GenBank/DDBJ whole genome shotgun (WGS) entry which is preliminary data.</text>
</comment>
<accession>A0A7Z7AW77</accession>
<dbReference type="InterPro" id="IPR032816">
    <property type="entry name" value="VTT_dom"/>
</dbReference>
<feature type="transmembrane region" description="Helical" evidence="1">
    <location>
        <begin position="114"/>
        <end position="138"/>
    </location>
</feature>
<dbReference type="EMBL" id="FNCA01000003">
    <property type="protein sequence ID" value="SDF73971.1"/>
    <property type="molecule type" value="Genomic_DNA"/>
</dbReference>
<dbReference type="InterPro" id="IPR051311">
    <property type="entry name" value="DedA_domain"/>
</dbReference>
<dbReference type="AlphaFoldDB" id="A0A7Z7AW77"/>
<evidence type="ECO:0000259" key="2">
    <source>
        <dbReference type="Pfam" id="PF09335"/>
    </source>
</evidence>
<keyword evidence="1" id="KW-1133">Transmembrane helix</keyword>
<name>A0A7Z7AW77_9EURY</name>
<dbReference type="PANTHER" id="PTHR42709">
    <property type="entry name" value="ALKALINE PHOSPHATASE LIKE PROTEIN"/>
    <property type="match status" value="1"/>
</dbReference>
<reference evidence="3 4" key="1">
    <citation type="submission" date="2016-10" db="EMBL/GenBank/DDBJ databases">
        <authorList>
            <person name="Varghese N."/>
            <person name="Submissions S."/>
        </authorList>
    </citation>
    <scope>NUCLEOTIDE SEQUENCE [LARGE SCALE GENOMIC DNA]</scope>
    <source>
        <strain evidence="3 4">PL 12/M</strain>
    </source>
</reference>
<dbReference type="RefSeq" id="WP_238380745.1">
    <property type="nucleotide sequence ID" value="NZ_FNCA01000003.1"/>
</dbReference>